<dbReference type="EMBL" id="RBAN01000002">
    <property type="protein sequence ID" value="RKN56241.1"/>
    <property type="molecule type" value="Genomic_DNA"/>
</dbReference>
<dbReference type="Proteomes" id="UP000279968">
    <property type="component" value="Unassembled WGS sequence"/>
</dbReference>
<dbReference type="InterPro" id="IPR002711">
    <property type="entry name" value="HNH"/>
</dbReference>
<dbReference type="GO" id="GO:0008270">
    <property type="term" value="F:zinc ion binding"/>
    <property type="evidence" value="ECO:0007669"/>
    <property type="project" value="InterPro"/>
</dbReference>
<sequence>MARSTVAEYVVALEEAGWLDRTVRPWDVTIGLPTCRLRDSIPDEVRQQLIIRDGYIRRACGATTDLTVDHVHPWSKGGTDDLDNLQLLCRPCNSRKGARD</sequence>
<organism evidence="2 3">
    <name type="scientific">Micromonospora costi</name>
    <dbReference type="NCBI Taxonomy" id="1530042"/>
    <lineage>
        <taxon>Bacteria</taxon>
        <taxon>Bacillati</taxon>
        <taxon>Actinomycetota</taxon>
        <taxon>Actinomycetes</taxon>
        <taxon>Micromonosporales</taxon>
        <taxon>Micromonosporaceae</taxon>
        <taxon>Micromonospora</taxon>
    </lineage>
</organism>
<dbReference type="SMART" id="SM00507">
    <property type="entry name" value="HNHc"/>
    <property type="match status" value="1"/>
</dbReference>
<dbReference type="Gene3D" id="1.10.30.50">
    <property type="match status" value="1"/>
</dbReference>
<evidence type="ECO:0000313" key="2">
    <source>
        <dbReference type="EMBL" id="RKN56241.1"/>
    </source>
</evidence>
<proteinExistence type="predicted"/>
<dbReference type="Pfam" id="PF01844">
    <property type="entry name" value="HNH"/>
    <property type="match status" value="1"/>
</dbReference>
<keyword evidence="2" id="KW-0540">Nuclease</keyword>
<feature type="domain" description="HNH nuclease" evidence="1">
    <location>
        <begin position="44"/>
        <end position="94"/>
    </location>
</feature>
<evidence type="ECO:0000313" key="3">
    <source>
        <dbReference type="Proteomes" id="UP000279968"/>
    </source>
</evidence>
<reference evidence="2 3" key="1">
    <citation type="journal article" date="2015" name="Int. J. Syst. Evol. Microbiol.">
        <title>Micromonospora costi sp. nov., isolated from a leaf of Costus speciosus.</title>
        <authorList>
            <person name="Thawai C."/>
        </authorList>
    </citation>
    <scope>NUCLEOTIDE SEQUENCE [LARGE SCALE GENOMIC DNA]</scope>
    <source>
        <strain evidence="2 3">CS1-12</strain>
    </source>
</reference>
<dbReference type="InterPro" id="IPR052892">
    <property type="entry name" value="NA-targeting_endonuclease"/>
</dbReference>
<dbReference type="OrthoDB" id="3401490at2"/>
<comment type="caution">
    <text evidence="2">The sequence shown here is derived from an EMBL/GenBank/DDBJ whole genome shotgun (WGS) entry which is preliminary data.</text>
</comment>
<dbReference type="InterPro" id="IPR003615">
    <property type="entry name" value="HNH_nuc"/>
</dbReference>
<keyword evidence="3" id="KW-1185">Reference proteome</keyword>
<dbReference type="GO" id="GO:0003676">
    <property type="term" value="F:nucleic acid binding"/>
    <property type="evidence" value="ECO:0007669"/>
    <property type="project" value="InterPro"/>
</dbReference>
<dbReference type="PANTHER" id="PTHR33877:SF2">
    <property type="entry name" value="OS07G0170200 PROTEIN"/>
    <property type="match status" value="1"/>
</dbReference>
<keyword evidence="2" id="KW-0255">Endonuclease</keyword>
<evidence type="ECO:0000259" key="1">
    <source>
        <dbReference type="SMART" id="SM00507"/>
    </source>
</evidence>
<accession>A0A3B0A7Q4</accession>
<dbReference type="PANTHER" id="PTHR33877">
    <property type="entry name" value="SLL1193 PROTEIN"/>
    <property type="match status" value="1"/>
</dbReference>
<protein>
    <submittedName>
        <fullName evidence="2">HNH endonuclease</fullName>
    </submittedName>
</protein>
<dbReference type="GO" id="GO:0004519">
    <property type="term" value="F:endonuclease activity"/>
    <property type="evidence" value="ECO:0007669"/>
    <property type="project" value="UniProtKB-KW"/>
</dbReference>
<name>A0A3B0A7Q4_9ACTN</name>
<keyword evidence="2" id="KW-0378">Hydrolase</keyword>
<dbReference type="CDD" id="cd00085">
    <property type="entry name" value="HNHc"/>
    <property type="match status" value="1"/>
</dbReference>
<gene>
    <name evidence="2" type="ORF">D7193_15150</name>
</gene>
<dbReference type="AlphaFoldDB" id="A0A3B0A7Q4"/>